<dbReference type="Pfam" id="PF21831">
    <property type="entry name" value="DUF6891"/>
    <property type="match status" value="1"/>
</dbReference>
<name>A0ABW4GLN4_9ACTN</name>
<evidence type="ECO:0000259" key="1">
    <source>
        <dbReference type="Pfam" id="PF21831"/>
    </source>
</evidence>
<protein>
    <submittedName>
        <fullName evidence="2">DUF6891 domain-containing protein</fullName>
    </submittedName>
</protein>
<keyword evidence="3" id="KW-1185">Reference proteome</keyword>
<evidence type="ECO:0000313" key="2">
    <source>
        <dbReference type="EMBL" id="MFD1543289.1"/>
    </source>
</evidence>
<dbReference type="EMBL" id="JBHUCM010000038">
    <property type="protein sequence ID" value="MFD1543289.1"/>
    <property type="molecule type" value="Genomic_DNA"/>
</dbReference>
<accession>A0ABW4GLN4</accession>
<dbReference type="Proteomes" id="UP001597097">
    <property type="component" value="Unassembled WGS sequence"/>
</dbReference>
<gene>
    <name evidence="2" type="ORF">ACFSJ0_40010</name>
</gene>
<dbReference type="RefSeq" id="WP_219536159.1">
    <property type="nucleotide sequence ID" value="NZ_JAHKRM010000028.1"/>
</dbReference>
<evidence type="ECO:0000313" key="3">
    <source>
        <dbReference type="Proteomes" id="UP001597097"/>
    </source>
</evidence>
<sequence length="207" mass="23182">MHDDTGENSDNDLDASDSETAFLREQIELAVLGGFDDEWDIEDWLADETTDEDLLNELKAYAEELFRQQQAREETWRTPTVNDAIDQAFEQLNEHGIVALQNAGYTMSDGWSDAHEAASELPEKPRGAVFYHGQDLEFGVQGEGLMLAFGAFEDDETKSEAASTAIAQEVCDTLAAHGVKAKWEGSVHSRIEIPPFSWRKRRWTSAP</sequence>
<dbReference type="InterPro" id="IPR054186">
    <property type="entry name" value="DUF6891"/>
</dbReference>
<comment type="caution">
    <text evidence="2">The sequence shown here is derived from an EMBL/GenBank/DDBJ whole genome shotgun (WGS) entry which is preliminary data.</text>
</comment>
<feature type="domain" description="DUF6891" evidence="1">
    <location>
        <begin position="19"/>
        <end position="202"/>
    </location>
</feature>
<organism evidence="2 3">
    <name type="scientific">Nonomuraea guangzhouensis</name>
    <dbReference type="NCBI Taxonomy" id="1291555"/>
    <lineage>
        <taxon>Bacteria</taxon>
        <taxon>Bacillati</taxon>
        <taxon>Actinomycetota</taxon>
        <taxon>Actinomycetes</taxon>
        <taxon>Streptosporangiales</taxon>
        <taxon>Streptosporangiaceae</taxon>
        <taxon>Nonomuraea</taxon>
    </lineage>
</organism>
<proteinExistence type="predicted"/>
<reference evidence="3" key="1">
    <citation type="journal article" date="2019" name="Int. J. Syst. Evol. Microbiol.">
        <title>The Global Catalogue of Microorganisms (GCM) 10K type strain sequencing project: providing services to taxonomists for standard genome sequencing and annotation.</title>
        <authorList>
            <consortium name="The Broad Institute Genomics Platform"/>
            <consortium name="The Broad Institute Genome Sequencing Center for Infectious Disease"/>
            <person name="Wu L."/>
            <person name="Ma J."/>
        </authorList>
    </citation>
    <scope>NUCLEOTIDE SEQUENCE [LARGE SCALE GENOMIC DNA]</scope>
    <source>
        <strain evidence="3">CGMCC 1.15399</strain>
    </source>
</reference>